<feature type="transmembrane region" description="Helical" evidence="1">
    <location>
        <begin position="100"/>
        <end position="116"/>
    </location>
</feature>
<dbReference type="PANTHER" id="PTHR35813:SF1">
    <property type="entry name" value="INNER MEMBRANE PROTEIN YBAN"/>
    <property type="match status" value="1"/>
</dbReference>
<sequence>MKRHFLISVGILSFLLGSAGAILPVLPTTPFLLLSGYCFAHSSSTFNDWLKKTKLYQLYVSDYVETKSIPKNKKWKILVNSYILMGISIFFAPFQLIKVVLAIVTLALTVALLFVIPTRKVLPKNE</sequence>
<accession>A0A1H0ZR58</accession>
<evidence type="ECO:0000313" key="3">
    <source>
        <dbReference type="Proteomes" id="UP000199481"/>
    </source>
</evidence>
<gene>
    <name evidence="2" type="ORF">SAMN04487752_1668</name>
</gene>
<evidence type="ECO:0008006" key="4">
    <source>
        <dbReference type="Google" id="ProtNLM"/>
    </source>
</evidence>
<protein>
    <recommendedName>
        <fullName evidence="4">Inner membrane protein</fullName>
    </recommendedName>
</protein>
<organism evidence="2 3">
    <name type="scientific">Carnobacterium viridans</name>
    <dbReference type="NCBI Taxonomy" id="174587"/>
    <lineage>
        <taxon>Bacteria</taxon>
        <taxon>Bacillati</taxon>
        <taxon>Bacillota</taxon>
        <taxon>Bacilli</taxon>
        <taxon>Lactobacillales</taxon>
        <taxon>Carnobacteriaceae</taxon>
        <taxon>Carnobacterium</taxon>
    </lineage>
</organism>
<dbReference type="EMBL" id="FNJW01000008">
    <property type="protein sequence ID" value="SDQ29892.1"/>
    <property type="molecule type" value="Genomic_DNA"/>
</dbReference>
<dbReference type="OrthoDB" id="5690292at2"/>
<reference evidence="3" key="1">
    <citation type="submission" date="2016-10" db="EMBL/GenBank/DDBJ databases">
        <authorList>
            <person name="Varghese N."/>
            <person name="Submissions S."/>
        </authorList>
    </citation>
    <scope>NUCLEOTIDE SEQUENCE [LARGE SCALE GENOMIC DNA]</scope>
    <source>
        <strain evidence="3">MPL-11</strain>
    </source>
</reference>
<evidence type="ECO:0000256" key="1">
    <source>
        <dbReference type="SAM" id="Phobius"/>
    </source>
</evidence>
<dbReference type="Proteomes" id="UP000199481">
    <property type="component" value="Unassembled WGS sequence"/>
</dbReference>
<dbReference type="Pfam" id="PF04304">
    <property type="entry name" value="DUF454"/>
    <property type="match status" value="1"/>
</dbReference>
<evidence type="ECO:0000313" key="2">
    <source>
        <dbReference type="EMBL" id="SDQ29892.1"/>
    </source>
</evidence>
<dbReference type="GO" id="GO:0005886">
    <property type="term" value="C:plasma membrane"/>
    <property type="evidence" value="ECO:0007669"/>
    <property type="project" value="TreeGrafter"/>
</dbReference>
<proteinExistence type="predicted"/>
<dbReference type="AlphaFoldDB" id="A0A1H0ZR58"/>
<keyword evidence="3" id="KW-1185">Reference proteome</keyword>
<name>A0A1H0ZR58_9LACT</name>
<keyword evidence="1" id="KW-0472">Membrane</keyword>
<keyword evidence="1" id="KW-0812">Transmembrane</keyword>
<dbReference type="PIRSF" id="PIRSF016789">
    <property type="entry name" value="DUF454"/>
    <property type="match status" value="1"/>
</dbReference>
<keyword evidence="1" id="KW-1133">Transmembrane helix</keyword>
<dbReference type="RefSeq" id="WP_035020703.1">
    <property type="nucleotide sequence ID" value="NZ_CP084916.1"/>
</dbReference>
<dbReference type="PANTHER" id="PTHR35813">
    <property type="entry name" value="INNER MEMBRANE PROTEIN YBAN"/>
    <property type="match status" value="1"/>
</dbReference>
<dbReference type="InterPro" id="IPR007401">
    <property type="entry name" value="DUF454"/>
</dbReference>